<evidence type="ECO:0000313" key="6">
    <source>
        <dbReference type="Proteomes" id="UP000192796"/>
    </source>
</evidence>
<keyword evidence="3" id="KW-0804">Transcription</keyword>
<dbReference type="InterPro" id="IPR014710">
    <property type="entry name" value="RmlC-like_jellyroll"/>
</dbReference>
<reference evidence="5 6" key="1">
    <citation type="submission" date="2016-03" db="EMBL/GenBank/DDBJ databases">
        <title>Niastella vici sp. nov., isolated from farmland soil.</title>
        <authorList>
            <person name="Chen L."/>
            <person name="Wang D."/>
            <person name="Yang S."/>
            <person name="Wang G."/>
        </authorList>
    </citation>
    <scope>NUCLEOTIDE SEQUENCE [LARGE SCALE GENOMIC DNA]</scope>
    <source>
        <strain evidence="5 6">DJ57</strain>
    </source>
</reference>
<dbReference type="Gene3D" id="1.10.10.60">
    <property type="entry name" value="Homeodomain-like"/>
    <property type="match status" value="2"/>
</dbReference>
<dbReference type="PANTHER" id="PTHR43280">
    <property type="entry name" value="ARAC-FAMILY TRANSCRIPTIONAL REGULATOR"/>
    <property type="match status" value="1"/>
</dbReference>
<evidence type="ECO:0000313" key="5">
    <source>
        <dbReference type="EMBL" id="OQP66305.1"/>
    </source>
</evidence>
<dbReference type="SUPFAM" id="SSF46689">
    <property type="entry name" value="Homeodomain-like"/>
    <property type="match status" value="2"/>
</dbReference>
<protein>
    <recommendedName>
        <fullName evidence="4">HTH araC/xylS-type domain-containing protein</fullName>
    </recommendedName>
</protein>
<dbReference type="EMBL" id="LVYD01000002">
    <property type="protein sequence ID" value="OQP66305.1"/>
    <property type="molecule type" value="Genomic_DNA"/>
</dbReference>
<dbReference type="InterPro" id="IPR018060">
    <property type="entry name" value="HTH_AraC"/>
</dbReference>
<dbReference type="RefSeq" id="WP_081145242.1">
    <property type="nucleotide sequence ID" value="NZ_LVYD01000002.1"/>
</dbReference>
<organism evidence="5 6">
    <name type="scientific">Niastella vici</name>
    <dbReference type="NCBI Taxonomy" id="1703345"/>
    <lineage>
        <taxon>Bacteria</taxon>
        <taxon>Pseudomonadati</taxon>
        <taxon>Bacteroidota</taxon>
        <taxon>Chitinophagia</taxon>
        <taxon>Chitinophagales</taxon>
        <taxon>Chitinophagaceae</taxon>
        <taxon>Niastella</taxon>
    </lineage>
</organism>
<keyword evidence="2" id="KW-0238">DNA-binding</keyword>
<name>A0A1V9G6N1_9BACT</name>
<evidence type="ECO:0000256" key="2">
    <source>
        <dbReference type="ARBA" id="ARBA00023125"/>
    </source>
</evidence>
<dbReference type="Proteomes" id="UP000192796">
    <property type="component" value="Unassembled WGS sequence"/>
</dbReference>
<dbReference type="STRING" id="1703345.A3860_12440"/>
<accession>A0A1V9G6N1</accession>
<gene>
    <name evidence="5" type="ORF">A3860_12440</name>
</gene>
<evidence type="ECO:0000256" key="1">
    <source>
        <dbReference type="ARBA" id="ARBA00023015"/>
    </source>
</evidence>
<dbReference type="Pfam" id="PF02311">
    <property type="entry name" value="AraC_binding"/>
    <property type="match status" value="1"/>
</dbReference>
<dbReference type="InterPro" id="IPR003313">
    <property type="entry name" value="AraC-bd"/>
</dbReference>
<dbReference type="PANTHER" id="PTHR43280:SF27">
    <property type="entry name" value="TRANSCRIPTIONAL REGULATOR MTLR"/>
    <property type="match status" value="1"/>
</dbReference>
<dbReference type="PROSITE" id="PS00041">
    <property type="entry name" value="HTH_ARAC_FAMILY_1"/>
    <property type="match status" value="1"/>
</dbReference>
<dbReference type="GO" id="GO:0043565">
    <property type="term" value="F:sequence-specific DNA binding"/>
    <property type="evidence" value="ECO:0007669"/>
    <property type="project" value="InterPro"/>
</dbReference>
<evidence type="ECO:0000259" key="4">
    <source>
        <dbReference type="PROSITE" id="PS01124"/>
    </source>
</evidence>
<keyword evidence="6" id="KW-1185">Reference proteome</keyword>
<sequence length="297" mass="34403">MKKTVINNIQHLKINLQPEHSFSARHDVVPYFFSKLHYHPEIELVYIIKGTGKQFIGDSIHYFKSGDMILVGENMPHLWRSDEKYFSKKAASACEAYVIHFTQNCFGKDFFNLPENKILLTLFKKAKQGIRISGNTKSAIMHLMQELLTASSTKRILLLIEIMDLIANSKHTKTICRQNAYLNFSASDSERINAICQYIMRHFNHKLSLKEIAEVAHLSPNAFCRYFKSRIKKSFSNFLIEIRIGHACKLLAESETPVAEICFECGYNSFSNFNKHFKLITKKTPLQYRAFYQKVEG</sequence>
<dbReference type="InterPro" id="IPR011051">
    <property type="entry name" value="RmlC_Cupin_sf"/>
</dbReference>
<dbReference type="InterPro" id="IPR009057">
    <property type="entry name" value="Homeodomain-like_sf"/>
</dbReference>
<dbReference type="Pfam" id="PF12833">
    <property type="entry name" value="HTH_18"/>
    <property type="match status" value="1"/>
</dbReference>
<dbReference type="SUPFAM" id="SSF51182">
    <property type="entry name" value="RmlC-like cupins"/>
    <property type="match status" value="1"/>
</dbReference>
<feature type="domain" description="HTH araC/xylS-type" evidence="4">
    <location>
        <begin position="193"/>
        <end position="291"/>
    </location>
</feature>
<dbReference type="Gene3D" id="2.60.120.10">
    <property type="entry name" value="Jelly Rolls"/>
    <property type="match status" value="1"/>
</dbReference>
<dbReference type="CDD" id="cd06976">
    <property type="entry name" value="cupin_MtlR-like_N"/>
    <property type="match status" value="1"/>
</dbReference>
<comment type="caution">
    <text evidence="5">The sequence shown here is derived from an EMBL/GenBank/DDBJ whole genome shotgun (WGS) entry which is preliminary data.</text>
</comment>
<dbReference type="InterPro" id="IPR018062">
    <property type="entry name" value="HTH_AraC-typ_CS"/>
</dbReference>
<keyword evidence="1" id="KW-0805">Transcription regulation</keyword>
<dbReference type="GO" id="GO:0003700">
    <property type="term" value="F:DNA-binding transcription factor activity"/>
    <property type="evidence" value="ECO:0007669"/>
    <property type="project" value="InterPro"/>
</dbReference>
<dbReference type="PROSITE" id="PS01124">
    <property type="entry name" value="HTH_ARAC_FAMILY_2"/>
    <property type="match status" value="1"/>
</dbReference>
<dbReference type="OrthoDB" id="745435at2"/>
<proteinExistence type="predicted"/>
<dbReference type="AlphaFoldDB" id="A0A1V9G6N1"/>
<dbReference type="SMART" id="SM00342">
    <property type="entry name" value="HTH_ARAC"/>
    <property type="match status" value="1"/>
</dbReference>
<evidence type="ECO:0000256" key="3">
    <source>
        <dbReference type="ARBA" id="ARBA00023163"/>
    </source>
</evidence>